<dbReference type="SUPFAM" id="SSF50985">
    <property type="entry name" value="RCC1/BLIP-II"/>
    <property type="match status" value="1"/>
</dbReference>
<dbReference type="InterPro" id="IPR009091">
    <property type="entry name" value="RCC1/BLIP-II"/>
</dbReference>
<evidence type="ECO:0000259" key="5">
    <source>
        <dbReference type="Pfam" id="PF25390"/>
    </source>
</evidence>
<dbReference type="GO" id="GO:0005737">
    <property type="term" value="C:cytoplasm"/>
    <property type="evidence" value="ECO:0007669"/>
    <property type="project" value="TreeGrafter"/>
</dbReference>
<feature type="repeat" description="RCC1" evidence="3">
    <location>
        <begin position="352"/>
        <end position="411"/>
    </location>
</feature>
<feature type="compositionally biased region" description="Basic and acidic residues" evidence="4">
    <location>
        <begin position="1"/>
        <end position="13"/>
    </location>
</feature>
<dbReference type="Gene3D" id="2.130.10.30">
    <property type="entry name" value="Regulator of chromosome condensation 1/beta-lactamase-inhibitor protein II"/>
    <property type="match status" value="1"/>
</dbReference>
<keyword evidence="7" id="KW-1185">Reference proteome</keyword>
<dbReference type="Proteomes" id="UP000323386">
    <property type="component" value="Unassembled WGS sequence"/>
</dbReference>
<dbReference type="EMBL" id="OOIP01000012">
    <property type="protein sequence ID" value="SPO38964.1"/>
    <property type="molecule type" value="Genomic_DNA"/>
</dbReference>
<dbReference type="InterPro" id="IPR058923">
    <property type="entry name" value="RCC1-like_dom"/>
</dbReference>
<protein>
    <submittedName>
        <fullName evidence="6">Related to GDP/GTP exchange factor for Gsp1p/Gsp2p</fullName>
    </submittedName>
</protein>
<dbReference type="OrthoDB" id="61110at2759"/>
<evidence type="ECO:0000256" key="2">
    <source>
        <dbReference type="ARBA" id="ARBA00022737"/>
    </source>
</evidence>
<evidence type="ECO:0000256" key="3">
    <source>
        <dbReference type="PROSITE-ProRule" id="PRU00235"/>
    </source>
</evidence>
<evidence type="ECO:0000313" key="6">
    <source>
        <dbReference type="EMBL" id="SPO38964.1"/>
    </source>
</evidence>
<dbReference type="InterPro" id="IPR051553">
    <property type="entry name" value="Ran_GTPase-activating"/>
</dbReference>
<reference evidence="6 7" key="1">
    <citation type="submission" date="2018-03" db="EMBL/GenBank/DDBJ databases">
        <authorList>
            <person name="Guldener U."/>
        </authorList>
    </citation>
    <scope>NUCLEOTIDE SEQUENCE [LARGE SCALE GENOMIC DNA]</scope>
    <source>
        <strain evidence="6 7">DAOM196992</strain>
    </source>
</reference>
<sequence length="678" mass="70179">MHHSHIDSVERPIKGPKPASKSSKPASKSSKPTSKTAKPASSSKAAGMDKPSSASKKNAASTAGNEEAIDKETLPAEEAAKPEPEHARTSEGAPAEKKRGGKRAHQDLSDVEMDDAATQLPDIKSARRGAGARGRGRASLEPSSDVDEGRPVAKRPRRRTTPLVGPLNALPLPIDPVHASDVSEGIAVQVSHGALPTTNRGDVLLRKLFVWGSGDCGQLGLGPTDAANPNKLTKAKPFGSKVISQMIDAGALGHGGVEVIAAGGMHSVLIDAKGSMLTTGSDDYGTLGRKHRGPADEAEDAYYSFAPVEGISPTGRGIVPGDDGGAEGDVERYRATRVASGDAVSVSLDDRGRLRSWGHFKDGEGAVCFSDSDADGCNREQWHPIPVPGTEHVQFAQVACGENHVLALTLDGQVLSWGVNVCSQLGRAANLRKASTKFTKREAPKDCLLTPAPIPGLSDCKAIFAGLSNGFAVTKSGKILAWGLNTKGQTGTGLKAPKVATPHAIAALSPARHDGAQVVSIVSGNFHTAFLLSNGEVYTCGDSDEGKLGLPSSHPALKDATASQPVVVREPQLVAFPDPPAWAPESAKTADGKTKIVALSAGMRFTLALAADGTLYSWGTTSDDAMGQPAEEEGGDQSKDTPTAVAMPGQAGAWRIMAAATAGQHSLALAVKPPQEDD</sequence>
<gene>
    <name evidence="6" type="ORF">PSFLO_04443</name>
</gene>
<feature type="repeat" description="RCC1" evidence="3">
    <location>
        <begin position="535"/>
        <end position="612"/>
    </location>
</feature>
<feature type="region of interest" description="Disordered" evidence="4">
    <location>
        <begin position="622"/>
        <end position="645"/>
    </location>
</feature>
<dbReference type="InterPro" id="IPR000408">
    <property type="entry name" value="Reg_chr_condens"/>
</dbReference>
<dbReference type="PANTHER" id="PTHR45982:SF1">
    <property type="entry name" value="REGULATOR OF CHROMOSOME CONDENSATION"/>
    <property type="match status" value="1"/>
</dbReference>
<dbReference type="GO" id="GO:0005085">
    <property type="term" value="F:guanyl-nucleotide exchange factor activity"/>
    <property type="evidence" value="ECO:0007669"/>
    <property type="project" value="TreeGrafter"/>
</dbReference>
<dbReference type="PRINTS" id="PR00633">
    <property type="entry name" value="RCCNDNSATION"/>
</dbReference>
<evidence type="ECO:0000256" key="4">
    <source>
        <dbReference type="SAM" id="MobiDB-lite"/>
    </source>
</evidence>
<name>A0A5C3F388_9BASI</name>
<evidence type="ECO:0000313" key="7">
    <source>
        <dbReference type="Proteomes" id="UP000323386"/>
    </source>
</evidence>
<feature type="repeat" description="RCC1" evidence="3">
    <location>
        <begin position="412"/>
        <end position="476"/>
    </location>
</feature>
<feature type="repeat" description="RCC1" evidence="3">
    <location>
        <begin position="206"/>
        <end position="273"/>
    </location>
</feature>
<evidence type="ECO:0000256" key="1">
    <source>
        <dbReference type="ARBA" id="ARBA00022658"/>
    </source>
</evidence>
<feature type="compositionally biased region" description="Basic and acidic residues" evidence="4">
    <location>
        <begin position="68"/>
        <end position="108"/>
    </location>
</feature>
<organism evidence="6 7">
    <name type="scientific">Pseudozyma flocculosa</name>
    <dbReference type="NCBI Taxonomy" id="84751"/>
    <lineage>
        <taxon>Eukaryota</taxon>
        <taxon>Fungi</taxon>
        <taxon>Dikarya</taxon>
        <taxon>Basidiomycota</taxon>
        <taxon>Ustilaginomycotina</taxon>
        <taxon>Ustilaginomycetes</taxon>
        <taxon>Ustilaginales</taxon>
        <taxon>Ustilaginaceae</taxon>
        <taxon>Pseudozyma</taxon>
    </lineage>
</organism>
<feature type="domain" description="RCC1-like" evidence="5">
    <location>
        <begin position="207"/>
        <end position="668"/>
    </location>
</feature>
<feature type="compositionally biased region" description="Low complexity" evidence="4">
    <location>
        <begin position="16"/>
        <end position="63"/>
    </location>
</feature>
<feature type="repeat" description="RCC1" evidence="3">
    <location>
        <begin position="477"/>
        <end position="534"/>
    </location>
</feature>
<keyword evidence="2" id="KW-0677">Repeat</keyword>
<proteinExistence type="predicted"/>
<accession>A0A5C3F388</accession>
<dbReference type="AlphaFoldDB" id="A0A5C3F388"/>
<dbReference type="PROSITE" id="PS50012">
    <property type="entry name" value="RCC1_3"/>
    <property type="match status" value="6"/>
</dbReference>
<keyword evidence="1" id="KW-0344">Guanine-nucleotide releasing factor</keyword>
<feature type="region of interest" description="Disordered" evidence="4">
    <location>
        <begin position="1"/>
        <end position="164"/>
    </location>
</feature>
<dbReference type="PANTHER" id="PTHR45982">
    <property type="entry name" value="REGULATOR OF CHROMOSOME CONDENSATION"/>
    <property type="match status" value="1"/>
</dbReference>
<feature type="repeat" description="RCC1" evidence="3">
    <location>
        <begin position="613"/>
        <end position="672"/>
    </location>
</feature>
<dbReference type="Pfam" id="PF25390">
    <property type="entry name" value="WD40_RLD"/>
    <property type="match status" value="1"/>
</dbReference>